<dbReference type="RefSeq" id="WP_184780635.1">
    <property type="nucleotide sequence ID" value="NZ_JACHMG010000001.1"/>
</dbReference>
<keyword evidence="2" id="KW-1185">Reference proteome</keyword>
<dbReference type="Proteomes" id="UP000581769">
    <property type="component" value="Unassembled WGS sequence"/>
</dbReference>
<organism evidence="1 2">
    <name type="scientific">Amycolatopsis jiangsuensis</name>
    <dbReference type="NCBI Taxonomy" id="1181879"/>
    <lineage>
        <taxon>Bacteria</taxon>
        <taxon>Bacillati</taxon>
        <taxon>Actinomycetota</taxon>
        <taxon>Actinomycetes</taxon>
        <taxon>Pseudonocardiales</taxon>
        <taxon>Pseudonocardiaceae</taxon>
        <taxon>Amycolatopsis</taxon>
    </lineage>
</organism>
<reference evidence="1 2" key="1">
    <citation type="submission" date="2020-08" db="EMBL/GenBank/DDBJ databases">
        <title>Sequencing the genomes of 1000 actinobacteria strains.</title>
        <authorList>
            <person name="Klenk H.-P."/>
        </authorList>
    </citation>
    <scope>NUCLEOTIDE SEQUENCE [LARGE SCALE GENOMIC DNA]</scope>
    <source>
        <strain evidence="1 2">DSM 45859</strain>
    </source>
</reference>
<sequence length="79" mass="8763">MDGSEHSPGRSGRRASVCLQRRHVRCDGAALSYAGILISRYDNGELVAQRWIPLGADPSEEDDELLIEQLRAALLWQAD</sequence>
<protein>
    <submittedName>
        <fullName evidence="1">Uncharacterized protein</fullName>
    </submittedName>
</protein>
<name>A0A840IWQ6_9PSEU</name>
<evidence type="ECO:0000313" key="1">
    <source>
        <dbReference type="EMBL" id="MBB4685642.1"/>
    </source>
</evidence>
<comment type="caution">
    <text evidence="1">The sequence shown here is derived from an EMBL/GenBank/DDBJ whole genome shotgun (WGS) entry which is preliminary data.</text>
</comment>
<dbReference type="EMBL" id="JACHMG010000001">
    <property type="protein sequence ID" value="MBB4685642.1"/>
    <property type="molecule type" value="Genomic_DNA"/>
</dbReference>
<dbReference type="AlphaFoldDB" id="A0A840IWQ6"/>
<evidence type="ECO:0000313" key="2">
    <source>
        <dbReference type="Proteomes" id="UP000581769"/>
    </source>
</evidence>
<proteinExistence type="predicted"/>
<accession>A0A840IWQ6</accession>
<gene>
    <name evidence="1" type="ORF">BJY18_003127</name>
</gene>